<comment type="similarity">
    <text evidence="2">Belongs to the EXO5 family.</text>
</comment>
<evidence type="ECO:0000256" key="5">
    <source>
        <dbReference type="ARBA" id="ARBA00022722"/>
    </source>
</evidence>
<reference evidence="8" key="1">
    <citation type="journal article" date="2021" name="Nat. Commun.">
        <title>Genetic determinants of endophytism in the Arabidopsis root mycobiome.</title>
        <authorList>
            <person name="Mesny F."/>
            <person name="Miyauchi S."/>
            <person name="Thiergart T."/>
            <person name="Pickel B."/>
            <person name="Atanasova L."/>
            <person name="Karlsson M."/>
            <person name="Huettel B."/>
            <person name="Barry K.W."/>
            <person name="Haridas S."/>
            <person name="Chen C."/>
            <person name="Bauer D."/>
            <person name="Andreopoulos W."/>
            <person name="Pangilinan J."/>
            <person name="LaButti K."/>
            <person name="Riley R."/>
            <person name="Lipzen A."/>
            <person name="Clum A."/>
            <person name="Drula E."/>
            <person name="Henrissat B."/>
            <person name="Kohler A."/>
            <person name="Grigoriev I.V."/>
            <person name="Martin F.M."/>
            <person name="Hacquard S."/>
        </authorList>
    </citation>
    <scope>NUCLEOTIDE SEQUENCE</scope>
    <source>
        <strain evidence="8">MPI-CAGE-CH-0230</strain>
    </source>
</reference>
<keyword evidence="6 8" id="KW-0269">Exonuclease</keyword>
<keyword evidence="9" id="KW-1185">Reference proteome</keyword>
<keyword evidence="4" id="KW-0408">Iron</keyword>
<dbReference type="InterPro" id="IPR019190">
    <property type="entry name" value="EXOV"/>
</dbReference>
<keyword evidence="4" id="KW-0411">Iron-sulfur</keyword>
<proteinExistence type="inferred from homology"/>
<evidence type="ECO:0000256" key="4">
    <source>
        <dbReference type="ARBA" id="ARBA00022485"/>
    </source>
</evidence>
<dbReference type="EMBL" id="JAGTJQ010000005">
    <property type="protein sequence ID" value="KAH7031475.1"/>
    <property type="molecule type" value="Genomic_DNA"/>
</dbReference>
<dbReference type="GO" id="GO:0005739">
    <property type="term" value="C:mitochondrion"/>
    <property type="evidence" value="ECO:0007669"/>
    <property type="project" value="TreeGrafter"/>
</dbReference>
<keyword evidence="4" id="KW-0004">4Fe-4S</keyword>
<dbReference type="GO" id="GO:0045145">
    <property type="term" value="F:single-stranded DNA 5'-3' DNA exonuclease activity"/>
    <property type="evidence" value="ECO:0007669"/>
    <property type="project" value="InterPro"/>
</dbReference>
<evidence type="ECO:0000256" key="1">
    <source>
        <dbReference type="ARBA" id="ARBA00001966"/>
    </source>
</evidence>
<dbReference type="GO" id="GO:0051539">
    <property type="term" value="F:4 iron, 4 sulfur cluster binding"/>
    <property type="evidence" value="ECO:0007669"/>
    <property type="project" value="UniProtKB-KW"/>
</dbReference>
<dbReference type="Pfam" id="PF09810">
    <property type="entry name" value="Exo5"/>
    <property type="match status" value="1"/>
</dbReference>
<dbReference type="GO" id="GO:0036297">
    <property type="term" value="P:interstrand cross-link repair"/>
    <property type="evidence" value="ECO:0007669"/>
    <property type="project" value="TreeGrafter"/>
</dbReference>
<comment type="caution">
    <text evidence="8">The sequence shown here is derived from an EMBL/GenBank/DDBJ whole genome shotgun (WGS) entry which is preliminary data.</text>
</comment>
<organism evidence="8 9">
    <name type="scientific">Microdochium trichocladiopsis</name>
    <dbReference type="NCBI Taxonomy" id="1682393"/>
    <lineage>
        <taxon>Eukaryota</taxon>
        <taxon>Fungi</taxon>
        <taxon>Dikarya</taxon>
        <taxon>Ascomycota</taxon>
        <taxon>Pezizomycotina</taxon>
        <taxon>Sordariomycetes</taxon>
        <taxon>Xylariomycetidae</taxon>
        <taxon>Xylariales</taxon>
        <taxon>Microdochiaceae</taxon>
        <taxon>Microdochium</taxon>
    </lineage>
</organism>
<dbReference type="AlphaFoldDB" id="A0A9P9BR42"/>
<accession>A0A9P9BR42</accession>
<keyword evidence="6 8" id="KW-0378">Hydrolase</keyword>
<dbReference type="Proteomes" id="UP000756346">
    <property type="component" value="Unassembled WGS sequence"/>
</dbReference>
<evidence type="ECO:0000313" key="8">
    <source>
        <dbReference type="EMBL" id="KAH7031475.1"/>
    </source>
</evidence>
<dbReference type="PANTHER" id="PTHR14464">
    <property type="entry name" value="EXONUCLEASE V"/>
    <property type="match status" value="1"/>
</dbReference>
<evidence type="ECO:0000256" key="2">
    <source>
        <dbReference type="ARBA" id="ARBA00009797"/>
    </source>
</evidence>
<feature type="region of interest" description="Disordered" evidence="7">
    <location>
        <begin position="105"/>
        <end position="134"/>
    </location>
</feature>
<comment type="subunit">
    <text evidence="3">Monomer.</text>
</comment>
<name>A0A9P9BR42_9PEZI</name>
<evidence type="ECO:0000256" key="6">
    <source>
        <dbReference type="ARBA" id="ARBA00022839"/>
    </source>
</evidence>
<evidence type="ECO:0000313" key="9">
    <source>
        <dbReference type="Proteomes" id="UP000756346"/>
    </source>
</evidence>
<dbReference type="PANTHER" id="PTHR14464:SF4">
    <property type="entry name" value="EXONUCLEASE V"/>
    <property type="match status" value="1"/>
</dbReference>
<feature type="region of interest" description="Disordered" evidence="7">
    <location>
        <begin position="377"/>
        <end position="402"/>
    </location>
</feature>
<dbReference type="GeneID" id="70188307"/>
<keyword evidence="5" id="KW-0540">Nuclease</keyword>
<sequence>MVSSNVPANCNDSDYGSDFSDGEADIVNSLLESLHAVRAATESPAPVLASPSDAPVLEVVPAALDPSPALPDAYLAKSSYSLRKRAHGPYPTRSWHRTPPELVQLPDLSRSPPGLHGEFTSRQTQAEVDAQPENPEQLAARSPLERFRSFPRKPLTVTDLSSGAWCELQYAYVLTRLPGGRKTRTAAMRGGSAVHQKLEDQVHTAVRVSVARKEEAFALRMWNVIQGLRTLRDTGMTREFEVWGTIDGQLVNGAIDELSFACPVDEVEPLTGDARSPAPVDRSGKKQTPISKYLGSHHRQVYLLDAKTRGSTKLPTGAALRPTKIQLFLYHRMLCEMAAGKLDLPAVMARYGLEAEVRFSDTFMAQIGSLHDDIFDDADSDSDGSEAPEDRQDARPSLDATPALAPPLSIATDFIKYRCLSQLVPLLLEEISLTFPQGASNVADLLCVQYRHREDGRVVGSTTFMADTGALDNYIAKNMQWWHGRREPEGVPIEETYKCGYCEFAETCQWRMDKEKEIYDRKRAKATDRTGKQ</sequence>
<dbReference type="OrthoDB" id="354769at2759"/>
<gene>
    <name evidence="8" type="ORF">B0I36DRAFT_363163</name>
</gene>
<comment type="cofactor">
    <cofactor evidence="1">
        <name>[4Fe-4S] cluster</name>
        <dbReference type="ChEBI" id="CHEBI:49883"/>
    </cofactor>
</comment>
<evidence type="ECO:0000256" key="7">
    <source>
        <dbReference type="SAM" id="MobiDB-lite"/>
    </source>
</evidence>
<dbReference type="GO" id="GO:0005634">
    <property type="term" value="C:nucleus"/>
    <property type="evidence" value="ECO:0007669"/>
    <property type="project" value="TreeGrafter"/>
</dbReference>
<evidence type="ECO:0000256" key="3">
    <source>
        <dbReference type="ARBA" id="ARBA00011245"/>
    </source>
</evidence>
<keyword evidence="4" id="KW-0479">Metal-binding</keyword>
<protein>
    <submittedName>
        <fullName evidence="8">Exonuclease V a 5' deoxyribonuclease-domain-containing protein</fullName>
    </submittedName>
</protein>
<dbReference type="RefSeq" id="XP_046013155.1">
    <property type="nucleotide sequence ID" value="XM_046158761.1"/>
</dbReference>
<feature type="compositionally biased region" description="Acidic residues" evidence="7">
    <location>
        <begin position="377"/>
        <end position="387"/>
    </location>
</feature>